<comment type="similarity">
    <text evidence="1">Belongs to the type-I restriction system S methylase family.</text>
</comment>
<keyword evidence="3" id="KW-0238">DNA-binding</keyword>
<feature type="domain" description="Type I restriction modification DNA specificity" evidence="4">
    <location>
        <begin position="138"/>
        <end position="277"/>
    </location>
</feature>
<organism evidence="5 6">
    <name type="scientific">Mycolicibacterium fluoranthenivorans</name>
    <dbReference type="NCBI Taxonomy" id="258505"/>
    <lineage>
        <taxon>Bacteria</taxon>
        <taxon>Bacillati</taxon>
        <taxon>Actinomycetota</taxon>
        <taxon>Actinomycetes</taxon>
        <taxon>Mycobacteriales</taxon>
        <taxon>Mycobacteriaceae</taxon>
        <taxon>Mycolicibacterium</taxon>
    </lineage>
</organism>
<dbReference type="Pfam" id="PF01420">
    <property type="entry name" value="Methylase_S"/>
    <property type="match status" value="2"/>
</dbReference>
<evidence type="ECO:0000256" key="1">
    <source>
        <dbReference type="ARBA" id="ARBA00010923"/>
    </source>
</evidence>
<dbReference type="PANTHER" id="PTHR30408:SF12">
    <property type="entry name" value="TYPE I RESTRICTION ENZYME MJAVIII SPECIFICITY SUBUNIT"/>
    <property type="match status" value="1"/>
</dbReference>
<evidence type="ECO:0000313" key="5">
    <source>
        <dbReference type="EMBL" id="SCX24870.1"/>
    </source>
</evidence>
<sequence length="316" mass="34987">MPTSMATSQDFWNWVCGPDLLPEYLNYQFKAIAPQLRAMNMGSTHQTIYQRDAASIEVLVPPVDEQRAIADYLDRETGRIDTLIDEQQLLVAMLRERHEATVSEALSGPEPVRLRRLVDPERPMTYGILQCGEPVPDGVPYIGPSDMPGRGQSPALNSLRRTTEEIAAVYKRSVLSGGDIVVSIGPAYGKVALIEADLDGANLTQDTVRVAALPNLVDSRYLVWVLLSREVSLYWDVEIMGATFRRLNLGTLARTPIPLPPIDEQRRIVAYLDEQAAKIDALIAETEVFIELSRERRSALITAAVTGQIDVCSEVA</sequence>
<evidence type="ECO:0000256" key="2">
    <source>
        <dbReference type="ARBA" id="ARBA00022747"/>
    </source>
</evidence>
<dbReference type="InterPro" id="IPR052021">
    <property type="entry name" value="Type-I_RS_S_subunit"/>
</dbReference>
<dbReference type="CDD" id="cd17256">
    <property type="entry name" value="RMtype1_S_EcoJA65PI-TRD1-CR1_like"/>
    <property type="match status" value="1"/>
</dbReference>
<dbReference type="STRING" id="1502745.SAMN02799620_03799"/>
<dbReference type="GO" id="GO:0003677">
    <property type="term" value="F:DNA binding"/>
    <property type="evidence" value="ECO:0007669"/>
    <property type="project" value="UniProtKB-KW"/>
</dbReference>
<feature type="domain" description="Type I restriction modification DNA specificity" evidence="4">
    <location>
        <begin position="6"/>
        <end position="76"/>
    </location>
</feature>
<accession>A0A1G4WKV2</accession>
<evidence type="ECO:0000259" key="4">
    <source>
        <dbReference type="Pfam" id="PF01420"/>
    </source>
</evidence>
<protein>
    <submittedName>
        <fullName evidence="5">Type I restriction enzyme, S subunit</fullName>
    </submittedName>
</protein>
<reference evidence="6" key="1">
    <citation type="submission" date="2016-10" db="EMBL/GenBank/DDBJ databases">
        <authorList>
            <person name="Varghese N."/>
            <person name="Submissions S."/>
        </authorList>
    </citation>
    <scope>NUCLEOTIDE SEQUENCE [LARGE SCALE GENOMIC DNA]</scope>
    <source>
        <strain evidence="6">UNC267MFSha1.1M11</strain>
    </source>
</reference>
<keyword evidence="2" id="KW-0680">Restriction system</keyword>
<dbReference type="Gene3D" id="3.90.220.20">
    <property type="entry name" value="DNA methylase specificity domains"/>
    <property type="match status" value="2"/>
</dbReference>
<dbReference type="GO" id="GO:0009307">
    <property type="term" value="P:DNA restriction-modification system"/>
    <property type="evidence" value="ECO:0007669"/>
    <property type="project" value="UniProtKB-KW"/>
</dbReference>
<proteinExistence type="inferred from homology"/>
<dbReference type="AlphaFoldDB" id="A0A1G4WKV2"/>
<dbReference type="InterPro" id="IPR000055">
    <property type="entry name" value="Restrct_endonuc_typeI_TRD"/>
</dbReference>
<dbReference type="SUPFAM" id="SSF116734">
    <property type="entry name" value="DNA methylase specificity domain"/>
    <property type="match status" value="2"/>
</dbReference>
<evidence type="ECO:0000313" key="6">
    <source>
        <dbReference type="Proteomes" id="UP000199707"/>
    </source>
</evidence>
<dbReference type="EMBL" id="FMUB01000007">
    <property type="protein sequence ID" value="SCX24870.1"/>
    <property type="molecule type" value="Genomic_DNA"/>
</dbReference>
<dbReference type="InterPro" id="IPR044946">
    <property type="entry name" value="Restrct_endonuc_typeI_TRD_sf"/>
</dbReference>
<name>A0A1G4WKV2_9MYCO</name>
<dbReference type="PANTHER" id="PTHR30408">
    <property type="entry name" value="TYPE-1 RESTRICTION ENZYME ECOKI SPECIFICITY PROTEIN"/>
    <property type="match status" value="1"/>
</dbReference>
<dbReference type="Proteomes" id="UP000199707">
    <property type="component" value="Unassembled WGS sequence"/>
</dbReference>
<gene>
    <name evidence="5" type="ORF">SAMN02799620_03799</name>
</gene>
<evidence type="ECO:0000256" key="3">
    <source>
        <dbReference type="ARBA" id="ARBA00023125"/>
    </source>
</evidence>